<protein>
    <submittedName>
        <fullName evidence="1">Uncharacterized protein</fullName>
    </submittedName>
</protein>
<dbReference type="RefSeq" id="WP_132848747.1">
    <property type="nucleotide sequence ID" value="NZ_CP058648.1"/>
</dbReference>
<dbReference type="Proteomes" id="UP000295504">
    <property type="component" value="Unassembled WGS sequence"/>
</dbReference>
<dbReference type="OrthoDB" id="1956411at2"/>
<keyword evidence="2" id="KW-1185">Reference proteome</keyword>
<comment type="caution">
    <text evidence="1">The sequence shown here is derived from an EMBL/GenBank/DDBJ whole genome shotgun (WGS) entry which is preliminary data.</text>
</comment>
<dbReference type="EMBL" id="SLYC01000023">
    <property type="protein sequence ID" value="TCQ01736.1"/>
    <property type="molecule type" value="Genomic_DNA"/>
</dbReference>
<dbReference type="AlphaFoldDB" id="A0A4R2TGB3"/>
<name>A0A4R2TGB3_9FIRM</name>
<reference evidence="1 2" key="1">
    <citation type="submission" date="2019-03" db="EMBL/GenBank/DDBJ databases">
        <title>Genomic Encyclopedia of Type Strains, Phase IV (KMG-IV): sequencing the most valuable type-strain genomes for metagenomic binning, comparative biology and taxonomic classification.</title>
        <authorList>
            <person name="Goeker M."/>
        </authorList>
    </citation>
    <scope>NUCLEOTIDE SEQUENCE [LARGE SCALE GENOMIC DNA]</scope>
    <source>
        <strain evidence="1 2">DSM 100013</strain>
    </source>
</reference>
<accession>A0A4R2TGB3</accession>
<sequence length="117" mass="14367">MHPMYPMYPYYGMPESYMDMYYDNSGLAEMYPDVYRRVQPRVTEICDQYDIWGNPRMYPRVDPRLVEEMVETVYRREITQPYAQQFTARGIFRDLITILIIQNLLGRRRRRGYGYFF</sequence>
<proteinExistence type="predicted"/>
<evidence type="ECO:0000313" key="1">
    <source>
        <dbReference type="EMBL" id="TCQ01736.1"/>
    </source>
</evidence>
<gene>
    <name evidence="1" type="ORF">EDD79_102310</name>
</gene>
<evidence type="ECO:0000313" key="2">
    <source>
        <dbReference type="Proteomes" id="UP000295504"/>
    </source>
</evidence>
<organism evidence="1 2">
    <name type="scientific">Serpentinicella alkaliphila</name>
    <dbReference type="NCBI Taxonomy" id="1734049"/>
    <lineage>
        <taxon>Bacteria</taxon>
        <taxon>Bacillati</taxon>
        <taxon>Bacillota</taxon>
        <taxon>Clostridia</taxon>
        <taxon>Peptostreptococcales</taxon>
        <taxon>Natronincolaceae</taxon>
        <taxon>Serpentinicella</taxon>
    </lineage>
</organism>